<proteinExistence type="predicted"/>
<dbReference type="SMART" id="SM00612">
    <property type="entry name" value="Kelch"/>
    <property type="match status" value="2"/>
</dbReference>
<reference evidence="4" key="1">
    <citation type="journal article" date="2017" name="Nature">
        <title>The genome of Chenopodium quinoa.</title>
        <authorList>
            <person name="Jarvis D.E."/>
            <person name="Ho Y.S."/>
            <person name="Lightfoot D.J."/>
            <person name="Schmoeckel S.M."/>
            <person name="Li B."/>
            <person name="Borm T.J.A."/>
            <person name="Ohyanagi H."/>
            <person name="Mineta K."/>
            <person name="Michell C.T."/>
            <person name="Saber N."/>
            <person name="Kharbatia N.M."/>
            <person name="Rupper R.R."/>
            <person name="Sharp A.R."/>
            <person name="Dally N."/>
            <person name="Boughton B.A."/>
            <person name="Woo Y.H."/>
            <person name="Gao G."/>
            <person name="Schijlen E.G.W.M."/>
            <person name="Guo X."/>
            <person name="Momin A.A."/>
            <person name="Negrao S."/>
            <person name="Al-Babili S."/>
            <person name="Gehring C."/>
            <person name="Roessner U."/>
            <person name="Jung C."/>
            <person name="Murphy K."/>
            <person name="Arold S.T."/>
            <person name="Gojobori T."/>
            <person name="van der Linden C.G."/>
            <person name="van Loo E.N."/>
            <person name="Jellen E.N."/>
            <person name="Maughan P.J."/>
            <person name="Tester M."/>
        </authorList>
    </citation>
    <scope>NUCLEOTIDE SEQUENCE [LARGE SCALE GENOMIC DNA]</scope>
    <source>
        <strain evidence="4">cv. PI 614886</strain>
    </source>
</reference>
<dbReference type="OMA" id="STWNENE"/>
<sequence>MADQPSPSETHHCQHHEQPLIPALSNDVALQCLARVPRSHHPFLSLVSKSWRSILRSPLFHATRCALNTTQSFLFINLRIFNSKDSSFSFRWYSLDPSTFFPKTQINHIPRTLIPINPSPSHPIGASFVSLGRHLYVIGGSINDIPSPNLWVLDCLSNKWEMGPKMRVGREFAASGVIDGKIYVLGGCVVDNWARSMNWAEVFDPISGLWKPVRSPIEVKEKWMHASAVVDGRLYAMADRGGVIFDPGLEEWGLVSTELDLGWRGRAAVVDGVLYCYDYLGKIRGFDVGENEWKELKGVDNSLPKFLCGATMANVGGSTCPRLGCVIDNGISEGQMRLKHKHLAMPSFTSEAKFPEPVNPIINHHKIFKKGDIFFKSEFKKGDKDDKFEFKSKAITDVDMARVWGVKVRISKLKMSGKKRSPTTSSSDSGPAKRRCSEEVTSKNCDDFEVQQAILGSLEDTQMGQLEL</sequence>
<dbReference type="InterPro" id="IPR015915">
    <property type="entry name" value="Kelch-typ_b-propeller"/>
</dbReference>
<dbReference type="Gramene" id="AUR62016279-RA">
    <property type="protein sequence ID" value="AUR62016279-RA:cds"/>
    <property type="gene ID" value="AUR62016279"/>
</dbReference>
<dbReference type="EnsemblPlants" id="AUR62016279-RA">
    <property type="protein sequence ID" value="AUR62016279-RA:cds"/>
    <property type="gene ID" value="AUR62016279"/>
</dbReference>
<evidence type="ECO:0000259" key="3">
    <source>
        <dbReference type="Pfam" id="PF25210"/>
    </source>
</evidence>
<evidence type="ECO:0000313" key="4">
    <source>
        <dbReference type="EnsemblPlants" id="AUR62016279-RA:cds"/>
    </source>
</evidence>
<dbReference type="AlphaFoldDB" id="A0A803LMV0"/>
<dbReference type="InterPro" id="IPR036047">
    <property type="entry name" value="F-box-like_dom_sf"/>
</dbReference>
<evidence type="ECO:0000256" key="1">
    <source>
        <dbReference type="SAM" id="MobiDB-lite"/>
    </source>
</evidence>
<feature type="domain" description="F-box" evidence="2">
    <location>
        <begin position="23"/>
        <end position="61"/>
    </location>
</feature>
<dbReference type="InterPro" id="IPR050354">
    <property type="entry name" value="F-box/kelch-repeat_ARATH"/>
</dbReference>
<feature type="region of interest" description="Disordered" evidence="1">
    <location>
        <begin position="415"/>
        <end position="441"/>
    </location>
</feature>
<dbReference type="PANTHER" id="PTHR24414">
    <property type="entry name" value="F-BOX/KELCH-REPEAT PROTEIN SKIP4"/>
    <property type="match status" value="1"/>
</dbReference>
<accession>A0A803LMV0</accession>
<evidence type="ECO:0000259" key="2">
    <source>
        <dbReference type="Pfam" id="PF00646"/>
    </source>
</evidence>
<dbReference type="InterPro" id="IPR006652">
    <property type="entry name" value="Kelch_1"/>
</dbReference>
<keyword evidence="5" id="KW-1185">Reference proteome</keyword>
<dbReference type="SUPFAM" id="SSF81383">
    <property type="entry name" value="F-box domain"/>
    <property type="match status" value="1"/>
</dbReference>
<dbReference type="Pfam" id="PF00646">
    <property type="entry name" value="F-box"/>
    <property type="match status" value="1"/>
</dbReference>
<dbReference type="CDD" id="cd22152">
    <property type="entry name" value="F-box_AtAFR-like"/>
    <property type="match status" value="1"/>
</dbReference>
<feature type="domain" description="FKB95-like N-terminal Kelch" evidence="3">
    <location>
        <begin position="107"/>
        <end position="318"/>
    </location>
</feature>
<name>A0A803LMV0_CHEQI</name>
<dbReference type="SUPFAM" id="SSF117281">
    <property type="entry name" value="Kelch motif"/>
    <property type="match status" value="1"/>
</dbReference>
<dbReference type="PANTHER" id="PTHR24414:SF23">
    <property type="entry name" value="F-BOX_KELCH-REPEAT PROTEIN SKIP6"/>
    <property type="match status" value="1"/>
</dbReference>
<dbReference type="InterPro" id="IPR057499">
    <property type="entry name" value="Kelch_FKB95"/>
</dbReference>
<protein>
    <submittedName>
        <fullName evidence="4">Uncharacterized protein</fullName>
    </submittedName>
</protein>
<evidence type="ECO:0000313" key="5">
    <source>
        <dbReference type="Proteomes" id="UP000596660"/>
    </source>
</evidence>
<dbReference type="Proteomes" id="UP000596660">
    <property type="component" value="Unplaced"/>
</dbReference>
<dbReference type="InterPro" id="IPR001810">
    <property type="entry name" value="F-box_dom"/>
</dbReference>
<dbReference type="Gene3D" id="2.120.10.80">
    <property type="entry name" value="Kelch-type beta propeller"/>
    <property type="match status" value="1"/>
</dbReference>
<organism evidence="4 5">
    <name type="scientific">Chenopodium quinoa</name>
    <name type="common">Quinoa</name>
    <dbReference type="NCBI Taxonomy" id="63459"/>
    <lineage>
        <taxon>Eukaryota</taxon>
        <taxon>Viridiplantae</taxon>
        <taxon>Streptophyta</taxon>
        <taxon>Embryophyta</taxon>
        <taxon>Tracheophyta</taxon>
        <taxon>Spermatophyta</taxon>
        <taxon>Magnoliopsida</taxon>
        <taxon>eudicotyledons</taxon>
        <taxon>Gunneridae</taxon>
        <taxon>Pentapetalae</taxon>
        <taxon>Caryophyllales</taxon>
        <taxon>Chenopodiaceae</taxon>
        <taxon>Chenopodioideae</taxon>
        <taxon>Atripliceae</taxon>
        <taxon>Chenopodium</taxon>
    </lineage>
</organism>
<dbReference type="Pfam" id="PF25210">
    <property type="entry name" value="Kelch_FKB95"/>
    <property type="match status" value="1"/>
</dbReference>
<reference evidence="4" key="2">
    <citation type="submission" date="2021-03" db="UniProtKB">
        <authorList>
            <consortium name="EnsemblPlants"/>
        </authorList>
    </citation>
    <scope>IDENTIFICATION</scope>
</reference>